<sequence length="121" mass="13006">MMNGADAACLQGIDILVVGDLDQWQASGRLRGIPAGCAYLGIAQLTPFTLRRYAPALVLSPLVCDGFDAVDVAQRLQAARYQGLYRVIADDLPDAQIIRNDIRNAAPDLNFDLLVLPPASP</sequence>
<dbReference type="AlphaFoldDB" id="A0A1Y0EB89"/>
<keyword evidence="2" id="KW-1185">Reference proteome</keyword>
<dbReference type="Proteomes" id="UP000195273">
    <property type="component" value="Chromosome"/>
</dbReference>
<dbReference type="KEGG" id="lvs:LOKVESSMR4R_01507"/>
<dbReference type="RefSeq" id="WP_237331931.1">
    <property type="nucleotide sequence ID" value="NZ_CP021431.1"/>
</dbReference>
<evidence type="ECO:0000313" key="1">
    <source>
        <dbReference type="EMBL" id="ARU00823.1"/>
    </source>
</evidence>
<dbReference type="EMBL" id="CP021431">
    <property type="protein sequence ID" value="ARU00823.1"/>
    <property type="molecule type" value="Genomic_DNA"/>
</dbReference>
<protein>
    <submittedName>
        <fullName evidence="1">Uncharacterized protein</fullName>
    </submittedName>
</protein>
<proteinExistence type="predicted"/>
<reference evidence="1 2" key="1">
    <citation type="submission" date="2017-05" db="EMBL/GenBank/DDBJ databases">
        <title>Genome Sequence of Loktanella vestfoldensis Strain SMR4r Isolated from a Culture of the Diatom Skeletonema marinoi.</title>
        <authorList>
            <person name="Topel M."/>
            <person name="Pinder M.I.M."/>
            <person name="Johansson O.N."/>
            <person name="Kourtchenko O."/>
            <person name="Godhe A."/>
            <person name="Clarke A.K."/>
        </authorList>
    </citation>
    <scope>NUCLEOTIDE SEQUENCE [LARGE SCALE GENOMIC DNA]</scope>
    <source>
        <strain evidence="1 2">SMR4r</strain>
    </source>
</reference>
<gene>
    <name evidence="1" type="ORF">LOKVESSMR4R_01507</name>
</gene>
<name>A0A1Y0EB89_9RHOB</name>
<accession>A0A1Y0EB89</accession>
<evidence type="ECO:0000313" key="2">
    <source>
        <dbReference type="Proteomes" id="UP000195273"/>
    </source>
</evidence>
<organism evidence="1 2">
    <name type="scientific">Yoonia vestfoldensis</name>
    <dbReference type="NCBI Taxonomy" id="245188"/>
    <lineage>
        <taxon>Bacteria</taxon>
        <taxon>Pseudomonadati</taxon>
        <taxon>Pseudomonadota</taxon>
        <taxon>Alphaproteobacteria</taxon>
        <taxon>Rhodobacterales</taxon>
        <taxon>Paracoccaceae</taxon>
        <taxon>Yoonia</taxon>
    </lineage>
</organism>